<dbReference type="SUPFAM" id="SSF51206">
    <property type="entry name" value="cAMP-binding domain-like"/>
    <property type="match status" value="1"/>
</dbReference>
<dbReference type="Proteomes" id="UP000054937">
    <property type="component" value="Unassembled WGS sequence"/>
</dbReference>
<name>A0A0V0QYC1_PSEPJ</name>
<sequence length="99" mass="11878">MANRFFKNRKIPEKLRERISSYLEFVHQEEMEKNQVEEETVLGKLSEQLRIETINNTLTIIKEENYSPGDYITSGNNKIILFINRSKIKQQFRFIQIII</sequence>
<gene>
    <name evidence="1" type="ORF">PPERSA_06936</name>
</gene>
<organism evidence="1 2">
    <name type="scientific">Pseudocohnilembus persalinus</name>
    <name type="common">Ciliate</name>
    <dbReference type="NCBI Taxonomy" id="266149"/>
    <lineage>
        <taxon>Eukaryota</taxon>
        <taxon>Sar</taxon>
        <taxon>Alveolata</taxon>
        <taxon>Ciliophora</taxon>
        <taxon>Intramacronucleata</taxon>
        <taxon>Oligohymenophorea</taxon>
        <taxon>Scuticociliatia</taxon>
        <taxon>Philasterida</taxon>
        <taxon>Pseudocohnilembidae</taxon>
        <taxon>Pseudocohnilembus</taxon>
    </lineage>
</organism>
<dbReference type="InterPro" id="IPR018490">
    <property type="entry name" value="cNMP-bd_dom_sf"/>
</dbReference>
<proteinExistence type="predicted"/>
<comment type="caution">
    <text evidence="1">The sequence shown here is derived from an EMBL/GenBank/DDBJ whole genome shotgun (WGS) entry which is preliminary data.</text>
</comment>
<evidence type="ECO:0000313" key="2">
    <source>
        <dbReference type="Proteomes" id="UP000054937"/>
    </source>
</evidence>
<dbReference type="EMBL" id="LDAU01000084">
    <property type="protein sequence ID" value="KRX07321.1"/>
    <property type="molecule type" value="Genomic_DNA"/>
</dbReference>
<dbReference type="AlphaFoldDB" id="A0A0V0QYC1"/>
<keyword evidence="2" id="KW-1185">Reference proteome</keyword>
<reference evidence="1 2" key="1">
    <citation type="journal article" date="2015" name="Sci. Rep.">
        <title>Genome of the facultative scuticociliatosis pathogen Pseudocohnilembus persalinus provides insight into its virulence through horizontal gene transfer.</title>
        <authorList>
            <person name="Xiong J."/>
            <person name="Wang G."/>
            <person name="Cheng J."/>
            <person name="Tian M."/>
            <person name="Pan X."/>
            <person name="Warren A."/>
            <person name="Jiang C."/>
            <person name="Yuan D."/>
            <person name="Miao W."/>
        </authorList>
    </citation>
    <scope>NUCLEOTIDE SEQUENCE [LARGE SCALE GENOMIC DNA]</scope>
    <source>
        <strain evidence="1">36N120E</strain>
    </source>
</reference>
<evidence type="ECO:0000313" key="1">
    <source>
        <dbReference type="EMBL" id="KRX07321.1"/>
    </source>
</evidence>
<dbReference type="InParanoid" id="A0A0V0QYC1"/>
<accession>A0A0V0QYC1</accession>
<protein>
    <submittedName>
        <fullName evidence="1">Cyclic nucleotide-binding protein</fullName>
    </submittedName>
</protein>
<dbReference type="Gene3D" id="1.10.287.630">
    <property type="entry name" value="Helix hairpin bin"/>
    <property type="match status" value="1"/>
</dbReference>